<gene>
    <name evidence="3" type="ORF">G7B40_001740</name>
</gene>
<sequence>MPTPDDTDSDLEVSPQEGTVSSSPKSEVQRAKYIVNIAQGESLHIGDKVEVIDKSPDTEHHFTELLETYPEYLRDTKFIQIVKLYCVFDQAIASTNCLNLCLQSSGKRSQ</sequence>
<organism evidence="3 4">
    <name type="scientific">Aetokthonos hydrillicola Thurmond2011</name>
    <dbReference type="NCBI Taxonomy" id="2712845"/>
    <lineage>
        <taxon>Bacteria</taxon>
        <taxon>Bacillati</taxon>
        <taxon>Cyanobacteriota</taxon>
        <taxon>Cyanophyceae</taxon>
        <taxon>Nostocales</taxon>
        <taxon>Hapalosiphonaceae</taxon>
        <taxon>Aetokthonos</taxon>
    </lineage>
</organism>
<evidence type="ECO:0000259" key="2">
    <source>
        <dbReference type="Pfam" id="PF19954"/>
    </source>
</evidence>
<feature type="domain" description="Effector-associated" evidence="2">
    <location>
        <begin position="6"/>
        <end position="49"/>
    </location>
</feature>
<feature type="region of interest" description="Disordered" evidence="1">
    <location>
        <begin position="1"/>
        <end position="26"/>
    </location>
</feature>
<name>A0AAP5I1X6_9CYAN</name>
<protein>
    <recommendedName>
        <fullName evidence="2">Effector-associated domain-containing protein</fullName>
    </recommendedName>
</protein>
<dbReference type="Proteomes" id="UP000667802">
    <property type="component" value="Unassembled WGS sequence"/>
</dbReference>
<accession>A0AAP5I1X6</accession>
<dbReference type="InterPro" id="IPR045429">
    <property type="entry name" value="EAD10"/>
</dbReference>
<comment type="caution">
    <text evidence="3">The sequence shown here is derived from an EMBL/GenBank/DDBJ whole genome shotgun (WGS) entry which is preliminary data.</text>
</comment>
<dbReference type="AlphaFoldDB" id="A0AAP5I1X6"/>
<feature type="compositionally biased region" description="Polar residues" evidence="1">
    <location>
        <begin position="16"/>
        <end position="26"/>
    </location>
</feature>
<dbReference type="EMBL" id="JAALHA020000001">
    <property type="protein sequence ID" value="MDR9893309.1"/>
    <property type="molecule type" value="Genomic_DNA"/>
</dbReference>
<evidence type="ECO:0000313" key="4">
    <source>
        <dbReference type="Proteomes" id="UP000667802"/>
    </source>
</evidence>
<evidence type="ECO:0000313" key="3">
    <source>
        <dbReference type="EMBL" id="MDR9893309.1"/>
    </source>
</evidence>
<dbReference type="Pfam" id="PF19954">
    <property type="entry name" value="EAD10"/>
    <property type="match status" value="1"/>
</dbReference>
<proteinExistence type="predicted"/>
<evidence type="ECO:0000256" key="1">
    <source>
        <dbReference type="SAM" id="MobiDB-lite"/>
    </source>
</evidence>
<reference evidence="4" key="1">
    <citation type="journal article" date="2021" name="Science">
        <title>Hunting the eagle killer: A cyanobacterial neurotoxin causes vacuolar myelinopathy.</title>
        <authorList>
            <person name="Breinlinger S."/>
            <person name="Phillips T.J."/>
            <person name="Haram B.N."/>
            <person name="Mares J."/>
            <person name="Martinez Yerena J.A."/>
            <person name="Hrouzek P."/>
            <person name="Sobotka R."/>
            <person name="Henderson W.M."/>
            <person name="Schmieder P."/>
            <person name="Williams S.M."/>
            <person name="Lauderdale J.D."/>
            <person name="Wilde H.D."/>
            <person name="Gerrin W."/>
            <person name="Kust A."/>
            <person name="Washington J.W."/>
            <person name="Wagner C."/>
            <person name="Geier B."/>
            <person name="Liebeke M."/>
            <person name="Enke H."/>
            <person name="Niedermeyer T.H.J."/>
            <person name="Wilde S.B."/>
        </authorList>
    </citation>
    <scope>NUCLEOTIDE SEQUENCE [LARGE SCALE GENOMIC DNA]</scope>
    <source>
        <strain evidence="4">Thurmond2011</strain>
    </source>
</reference>
<dbReference type="RefSeq" id="WP_208343822.1">
    <property type="nucleotide sequence ID" value="NZ_CAWQFN010000376.1"/>
</dbReference>
<feature type="compositionally biased region" description="Acidic residues" evidence="1">
    <location>
        <begin position="1"/>
        <end position="11"/>
    </location>
</feature>
<keyword evidence="4" id="KW-1185">Reference proteome</keyword>